<proteinExistence type="predicted"/>
<organism evidence="1 2">
    <name type="scientific">Trichinella spiralis</name>
    <name type="common">Trichina worm</name>
    <dbReference type="NCBI Taxonomy" id="6334"/>
    <lineage>
        <taxon>Eukaryota</taxon>
        <taxon>Metazoa</taxon>
        <taxon>Ecdysozoa</taxon>
        <taxon>Nematoda</taxon>
        <taxon>Enoplea</taxon>
        <taxon>Dorylaimia</taxon>
        <taxon>Trichinellida</taxon>
        <taxon>Trichinellidae</taxon>
        <taxon>Trichinella</taxon>
    </lineage>
</organism>
<gene>
    <name evidence="1" type="ORF">TSPI_00013</name>
</gene>
<keyword evidence="2" id="KW-1185">Reference proteome</keyword>
<keyword evidence="1" id="KW-0378">Hydrolase</keyword>
<dbReference type="GO" id="GO:0016787">
    <property type="term" value="F:hydrolase activity"/>
    <property type="evidence" value="ECO:0007669"/>
    <property type="project" value="UniProtKB-KW"/>
</dbReference>
<evidence type="ECO:0000313" key="1">
    <source>
        <dbReference type="EMBL" id="KAL1242474.1"/>
    </source>
</evidence>
<dbReference type="Proteomes" id="UP001558632">
    <property type="component" value="Unassembled WGS sequence"/>
</dbReference>
<evidence type="ECO:0000313" key="2">
    <source>
        <dbReference type="Proteomes" id="UP001558632"/>
    </source>
</evidence>
<comment type="caution">
    <text evidence="1">The sequence shown here is derived from an EMBL/GenBank/DDBJ whole genome shotgun (WGS) entry which is preliminary data.</text>
</comment>
<protein>
    <submittedName>
        <fullName evidence="1">Ubiquitin carboxyl-terminal hydrolase</fullName>
    </submittedName>
</protein>
<accession>A0ABR3KSR7</accession>
<reference evidence="1 2" key="1">
    <citation type="submission" date="2024-07" db="EMBL/GenBank/DDBJ databases">
        <title>Enhanced genomic and transcriptomic resources for Trichinella pseudospiralis and T. spiralis underpin the discovery of pronounced molecular differences between stages and species.</title>
        <authorList>
            <person name="Pasi K.K."/>
            <person name="La Rosa G."/>
            <person name="Gomez-Morales M.A."/>
            <person name="Tosini F."/>
            <person name="Sumanam S."/>
            <person name="Young N.D."/>
            <person name="Chang B.C."/>
            <person name="Robin G.B."/>
        </authorList>
    </citation>
    <scope>NUCLEOTIDE SEQUENCE [LARGE SCALE GENOMIC DNA]</scope>
    <source>
        <strain evidence="1">ISS534</strain>
    </source>
</reference>
<name>A0ABR3KSR7_TRISP</name>
<sequence length="135" mass="15590">MKQVSFFEELSLHCVLHYITTTTTTTTDRMPTQTTMHNAVEKIFFYICFQGKFPTEFEEQIGLFQNRSPRGFIVQWNRPMRSNVVLIVCRFANGTFYSLGISMAMRAVGQAITHVLRACRLRLALVIFAELLLCQ</sequence>
<dbReference type="EMBL" id="JBEUSY010000198">
    <property type="protein sequence ID" value="KAL1242474.1"/>
    <property type="molecule type" value="Genomic_DNA"/>
</dbReference>